<accession>A0A1I6ZZD5</accession>
<gene>
    <name evidence="4" type="ORF">SAMN05216474_1753</name>
</gene>
<evidence type="ECO:0008006" key="6">
    <source>
        <dbReference type="Google" id="ProtNLM"/>
    </source>
</evidence>
<dbReference type="RefSeq" id="WP_090248406.1">
    <property type="nucleotide sequence ID" value="NZ_FPAS01000002.1"/>
</dbReference>
<feature type="region of interest" description="Disordered" evidence="2">
    <location>
        <begin position="1"/>
        <end position="27"/>
    </location>
</feature>
<protein>
    <recommendedName>
        <fullName evidence="6">Cell division protein FtsL</fullName>
    </recommendedName>
</protein>
<dbReference type="Pfam" id="PF19579">
    <property type="entry name" value="FtsL_2"/>
    <property type="match status" value="1"/>
</dbReference>
<sequence length="136" mass="15973">MINEYQNKEEVQKEDPKKKKKSSRKPLGESSKTFMQIINGDFLTKDFVLNNLTYIVFIVMLLILIVGKGYYVNQLAKETSNMEKELNQMTSDYVENKAKLEEETRRQVLVDKLTPLGLKETRKPTKVVRIKKEERE</sequence>
<dbReference type="Proteomes" id="UP000236454">
    <property type="component" value="Unassembled WGS sequence"/>
</dbReference>
<feature type="compositionally biased region" description="Basic and acidic residues" evidence="2">
    <location>
        <begin position="1"/>
        <end position="17"/>
    </location>
</feature>
<dbReference type="STRING" id="477690.SAMN05216474_1753"/>
<reference evidence="4 5" key="1">
    <citation type="submission" date="2016-10" db="EMBL/GenBank/DDBJ databases">
        <authorList>
            <person name="de Groot N.N."/>
        </authorList>
    </citation>
    <scope>NUCLEOTIDE SEQUENCE [LARGE SCALE GENOMIC DNA]</scope>
    <source>
        <strain evidence="4 5">CGMCC 1.7005</strain>
    </source>
</reference>
<keyword evidence="5" id="KW-1185">Reference proteome</keyword>
<evidence type="ECO:0000256" key="1">
    <source>
        <dbReference type="SAM" id="Coils"/>
    </source>
</evidence>
<evidence type="ECO:0000313" key="5">
    <source>
        <dbReference type="Proteomes" id="UP000236454"/>
    </source>
</evidence>
<dbReference type="AlphaFoldDB" id="A0A1I6ZZD5"/>
<keyword evidence="3" id="KW-0472">Membrane</keyword>
<evidence type="ECO:0000256" key="3">
    <source>
        <dbReference type="SAM" id="Phobius"/>
    </source>
</evidence>
<keyword evidence="3" id="KW-1133">Transmembrane helix</keyword>
<organism evidence="4 5">
    <name type="scientific">Lishizhenia tianjinensis</name>
    <dbReference type="NCBI Taxonomy" id="477690"/>
    <lineage>
        <taxon>Bacteria</taxon>
        <taxon>Pseudomonadati</taxon>
        <taxon>Bacteroidota</taxon>
        <taxon>Flavobacteriia</taxon>
        <taxon>Flavobacteriales</taxon>
        <taxon>Crocinitomicaceae</taxon>
        <taxon>Lishizhenia</taxon>
    </lineage>
</organism>
<evidence type="ECO:0000313" key="4">
    <source>
        <dbReference type="EMBL" id="SFT68007.1"/>
    </source>
</evidence>
<keyword evidence="3" id="KW-0812">Transmembrane</keyword>
<dbReference type="InterPro" id="IPR045755">
    <property type="entry name" value="FtsL-like"/>
</dbReference>
<dbReference type="OrthoDB" id="1467840at2"/>
<proteinExistence type="predicted"/>
<feature type="transmembrane region" description="Helical" evidence="3">
    <location>
        <begin position="52"/>
        <end position="72"/>
    </location>
</feature>
<keyword evidence="1" id="KW-0175">Coiled coil</keyword>
<dbReference type="EMBL" id="FPAS01000002">
    <property type="protein sequence ID" value="SFT68007.1"/>
    <property type="molecule type" value="Genomic_DNA"/>
</dbReference>
<evidence type="ECO:0000256" key="2">
    <source>
        <dbReference type="SAM" id="MobiDB-lite"/>
    </source>
</evidence>
<name>A0A1I6ZZD5_9FLAO</name>
<feature type="coiled-coil region" evidence="1">
    <location>
        <begin position="72"/>
        <end position="103"/>
    </location>
</feature>